<dbReference type="AlphaFoldDB" id="A0AAE1PIG5"/>
<name>A0AAE1PIG5_9EUCA</name>
<reference evidence="1" key="1">
    <citation type="submission" date="2023-11" db="EMBL/GenBank/DDBJ databases">
        <title>Genome assemblies of two species of porcelain crab, Petrolisthes cinctipes and Petrolisthes manimaculis (Anomura: Porcellanidae).</title>
        <authorList>
            <person name="Angst P."/>
        </authorList>
    </citation>
    <scope>NUCLEOTIDE SEQUENCE</scope>
    <source>
        <strain evidence="1">PB745_02</strain>
        <tissue evidence="1">Gill</tissue>
    </source>
</reference>
<sequence>MDVLHEIFAGILVELDDELQPRRHGWCWRSSTTIQHLGQTLKIRGWSMMGILILSHSSLLQRTLEYKCR</sequence>
<comment type="caution">
    <text evidence="1">The sequence shown here is derived from an EMBL/GenBank/DDBJ whole genome shotgun (WGS) entry which is preliminary data.</text>
</comment>
<proteinExistence type="predicted"/>
<accession>A0AAE1PIG5</accession>
<keyword evidence="2" id="KW-1185">Reference proteome</keyword>
<evidence type="ECO:0000313" key="2">
    <source>
        <dbReference type="Proteomes" id="UP001292094"/>
    </source>
</evidence>
<organism evidence="1 2">
    <name type="scientific">Petrolisthes manimaculis</name>
    <dbReference type="NCBI Taxonomy" id="1843537"/>
    <lineage>
        <taxon>Eukaryota</taxon>
        <taxon>Metazoa</taxon>
        <taxon>Ecdysozoa</taxon>
        <taxon>Arthropoda</taxon>
        <taxon>Crustacea</taxon>
        <taxon>Multicrustacea</taxon>
        <taxon>Malacostraca</taxon>
        <taxon>Eumalacostraca</taxon>
        <taxon>Eucarida</taxon>
        <taxon>Decapoda</taxon>
        <taxon>Pleocyemata</taxon>
        <taxon>Anomura</taxon>
        <taxon>Galatheoidea</taxon>
        <taxon>Porcellanidae</taxon>
        <taxon>Petrolisthes</taxon>
    </lineage>
</organism>
<evidence type="ECO:0000313" key="1">
    <source>
        <dbReference type="EMBL" id="KAK4308663.1"/>
    </source>
</evidence>
<protein>
    <submittedName>
        <fullName evidence="1">Uncharacterized protein</fullName>
    </submittedName>
</protein>
<dbReference type="EMBL" id="JAWZYT010001862">
    <property type="protein sequence ID" value="KAK4308663.1"/>
    <property type="molecule type" value="Genomic_DNA"/>
</dbReference>
<gene>
    <name evidence="1" type="ORF">Pmani_019650</name>
</gene>
<dbReference type="Proteomes" id="UP001292094">
    <property type="component" value="Unassembled WGS sequence"/>
</dbReference>